<dbReference type="InterPro" id="IPR023584">
    <property type="entry name" value="Ribosome_recyc_fac_dom"/>
</dbReference>
<keyword evidence="3 5" id="KW-0963">Cytoplasm</keyword>
<dbReference type="AlphaFoldDB" id="A0A938BR18"/>
<dbReference type="GO" id="GO:0043023">
    <property type="term" value="F:ribosomal large subunit binding"/>
    <property type="evidence" value="ECO:0007669"/>
    <property type="project" value="TreeGrafter"/>
</dbReference>
<sequence length="185" mass="21315">MLDKVYSEYRQKMTKTIEVLESEFARIRTARANPAILDGVKVDYYGQPTPLKQVASISVPEPRQIVVQPWDRSAMVEIEKALQKAELGLTPKVEANLIRLPIPALTEERRRELVKLCAKLTEDSRVAVRNLRREANDAAKKLEKEKKITEDDSKTCTKKIQEMTDEFIKKLDELLKHKEAEVIEK</sequence>
<dbReference type="InterPro" id="IPR002661">
    <property type="entry name" value="Ribosome_recyc_fac"/>
</dbReference>
<feature type="coiled-coil region" evidence="6">
    <location>
        <begin position="125"/>
        <end position="152"/>
    </location>
</feature>
<protein>
    <recommendedName>
        <fullName evidence="5">Ribosome-recycling factor</fullName>
        <shortName evidence="5">RRF</shortName>
    </recommendedName>
    <alternativeName>
        <fullName evidence="5">Ribosome-releasing factor</fullName>
    </alternativeName>
</protein>
<keyword evidence="4 5" id="KW-0648">Protein biosynthesis</keyword>
<dbReference type="FunFam" id="3.30.1360.40:FF:000001">
    <property type="entry name" value="Ribosome-recycling factor"/>
    <property type="match status" value="1"/>
</dbReference>
<evidence type="ECO:0000313" key="8">
    <source>
        <dbReference type="EMBL" id="MBM3332696.1"/>
    </source>
</evidence>
<evidence type="ECO:0000256" key="3">
    <source>
        <dbReference type="ARBA" id="ARBA00022490"/>
    </source>
</evidence>
<evidence type="ECO:0000256" key="1">
    <source>
        <dbReference type="ARBA" id="ARBA00004496"/>
    </source>
</evidence>
<dbReference type="Gene3D" id="3.30.1360.40">
    <property type="match status" value="1"/>
</dbReference>
<evidence type="ECO:0000256" key="4">
    <source>
        <dbReference type="ARBA" id="ARBA00022917"/>
    </source>
</evidence>
<comment type="function">
    <text evidence="5">Responsible for the release of ribosomes from messenger RNA at the termination of protein biosynthesis. May increase the efficiency of translation by recycling ribosomes from one round of translation to another.</text>
</comment>
<proteinExistence type="inferred from homology"/>
<dbReference type="CDD" id="cd00520">
    <property type="entry name" value="RRF"/>
    <property type="match status" value="1"/>
</dbReference>
<evidence type="ECO:0000259" key="7">
    <source>
        <dbReference type="Pfam" id="PF01765"/>
    </source>
</evidence>
<dbReference type="FunFam" id="1.10.132.20:FF:000001">
    <property type="entry name" value="Ribosome-recycling factor"/>
    <property type="match status" value="1"/>
</dbReference>
<gene>
    <name evidence="5" type="primary">frr</name>
    <name evidence="8" type="ORF">FJY68_12765</name>
</gene>
<name>A0A938BR18_UNCW3</name>
<dbReference type="PANTHER" id="PTHR20982:SF3">
    <property type="entry name" value="MITOCHONDRIAL RIBOSOME RECYCLING FACTOR PSEUDO 1"/>
    <property type="match status" value="1"/>
</dbReference>
<reference evidence="8" key="1">
    <citation type="submission" date="2019-03" db="EMBL/GenBank/DDBJ databases">
        <title>Lake Tanganyika Metagenome-Assembled Genomes (MAGs).</title>
        <authorList>
            <person name="Tran P."/>
        </authorList>
    </citation>
    <scope>NUCLEOTIDE SEQUENCE</scope>
    <source>
        <strain evidence="8">K_DeepCast_150m_m2_040</strain>
    </source>
</reference>
<comment type="subcellular location">
    <subcellularLocation>
        <location evidence="1 5">Cytoplasm</location>
    </subcellularLocation>
</comment>
<dbReference type="HAMAP" id="MF_00040">
    <property type="entry name" value="RRF"/>
    <property type="match status" value="1"/>
</dbReference>
<dbReference type="InterPro" id="IPR036191">
    <property type="entry name" value="RRF_sf"/>
</dbReference>
<organism evidence="8 9">
    <name type="scientific">candidate division WOR-3 bacterium</name>
    <dbReference type="NCBI Taxonomy" id="2052148"/>
    <lineage>
        <taxon>Bacteria</taxon>
        <taxon>Bacteria division WOR-3</taxon>
    </lineage>
</organism>
<evidence type="ECO:0000313" key="9">
    <source>
        <dbReference type="Proteomes" id="UP000779900"/>
    </source>
</evidence>
<comment type="similarity">
    <text evidence="2 5">Belongs to the RRF family.</text>
</comment>
<evidence type="ECO:0000256" key="5">
    <source>
        <dbReference type="HAMAP-Rule" id="MF_00040"/>
    </source>
</evidence>
<accession>A0A938BR18</accession>
<evidence type="ECO:0000256" key="2">
    <source>
        <dbReference type="ARBA" id="ARBA00005912"/>
    </source>
</evidence>
<feature type="domain" description="Ribosome recycling factor" evidence="7">
    <location>
        <begin position="20"/>
        <end position="182"/>
    </location>
</feature>
<dbReference type="EMBL" id="VGIR01000119">
    <property type="protein sequence ID" value="MBM3332696.1"/>
    <property type="molecule type" value="Genomic_DNA"/>
</dbReference>
<dbReference type="SUPFAM" id="SSF55194">
    <property type="entry name" value="Ribosome recycling factor, RRF"/>
    <property type="match status" value="1"/>
</dbReference>
<dbReference type="GO" id="GO:0006415">
    <property type="term" value="P:translational termination"/>
    <property type="evidence" value="ECO:0007669"/>
    <property type="project" value="UniProtKB-UniRule"/>
</dbReference>
<dbReference type="PANTHER" id="PTHR20982">
    <property type="entry name" value="RIBOSOME RECYCLING FACTOR"/>
    <property type="match status" value="1"/>
</dbReference>
<keyword evidence="6" id="KW-0175">Coiled coil</keyword>
<dbReference type="Pfam" id="PF01765">
    <property type="entry name" value="RRF"/>
    <property type="match status" value="1"/>
</dbReference>
<evidence type="ECO:0000256" key="6">
    <source>
        <dbReference type="SAM" id="Coils"/>
    </source>
</evidence>
<dbReference type="Gene3D" id="1.10.132.20">
    <property type="entry name" value="Ribosome-recycling factor"/>
    <property type="match status" value="1"/>
</dbReference>
<dbReference type="GO" id="GO:0005737">
    <property type="term" value="C:cytoplasm"/>
    <property type="evidence" value="ECO:0007669"/>
    <property type="project" value="UniProtKB-SubCell"/>
</dbReference>
<dbReference type="NCBIfam" id="TIGR00496">
    <property type="entry name" value="frr"/>
    <property type="match status" value="1"/>
</dbReference>
<comment type="caution">
    <text evidence="8">The sequence shown here is derived from an EMBL/GenBank/DDBJ whole genome shotgun (WGS) entry which is preliminary data.</text>
</comment>
<dbReference type="Proteomes" id="UP000779900">
    <property type="component" value="Unassembled WGS sequence"/>
</dbReference>